<dbReference type="Pfam" id="PF05016">
    <property type="entry name" value="ParE_toxin"/>
    <property type="match status" value="1"/>
</dbReference>
<gene>
    <name evidence="2" type="ORF">MTP08_12635</name>
</gene>
<accession>A0ABY4BFE4</accession>
<evidence type="ECO:0000313" key="2">
    <source>
        <dbReference type="EMBL" id="UOE37882.1"/>
    </source>
</evidence>
<sequence>MIYELIVQEEANLEILEAYLYYENAQKGLGEKFMKQLDKYFKRIKTHPKDFQIKKKYREAFLQKFPYLIIFDIIDDKIIVLSVFNTHQNPQKKP</sequence>
<dbReference type="InterPro" id="IPR007712">
    <property type="entry name" value="RelE/ParE_toxin"/>
</dbReference>
<dbReference type="InterPro" id="IPR035093">
    <property type="entry name" value="RelE/ParE_toxin_dom_sf"/>
</dbReference>
<proteinExistence type="predicted"/>
<dbReference type="Proteomes" id="UP000831068">
    <property type="component" value="Chromosome"/>
</dbReference>
<reference evidence="2 3" key="1">
    <citation type="submission" date="2022-03" db="EMBL/GenBank/DDBJ databases">
        <title>Chryseobacterium sp. isolated from the Andong Sikhe.</title>
        <authorList>
            <person name="Won M."/>
            <person name="Kim S.-J."/>
            <person name="Kwon S.-W."/>
        </authorList>
    </citation>
    <scope>NUCLEOTIDE SEQUENCE [LARGE SCALE GENOMIC DNA]</scope>
    <source>
        <strain evidence="2 3">ADR-1</strain>
    </source>
</reference>
<protein>
    <submittedName>
        <fullName evidence="2">Type II toxin-antitoxin system RelE/ParE family toxin</fullName>
    </submittedName>
</protein>
<evidence type="ECO:0000256" key="1">
    <source>
        <dbReference type="ARBA" id="ARBA00022649"/>
    </source>
</evidence>
<keyword evidence="1" id="KW-1277">Toxin-antitoxin system</keyword>
<dbReference type="RefSeq" id="WP_243576243.1">
    <property type="nucleotide sequence ID" value="NZ_CP094529.1"/>
</dbReference>
<name>A0ABY4BFE4_9FLAO</name>
<organism evidence="2 3">
    <name type="scientific">Chryseobacterium oryzae</name>
    <dbReference type="NCBI Taxonomy" id="2929799"/>
    <lineage>
        <taxon>Bacteria</taxon>
        <taxon>Pseudomonadati</taxon>
        <taxon>Bacteroidota</taxon>
        <taxon>Flavobacteriia</taxon>
        <taxon>Flavobacteriales</taxon>
        <taxon>Weeksellaceae</taxon>
        <taxon>Chryseobacterium group</taxon>
        <taxon>Chryseobacterium</taxon>
    </lineage>
</organism>
<dbReference type="Gene3D" id="3.30.2310.20">
    <property type="entry name" value="RelE-like"/>
    <property type="match status" value="1"/>
</dbReference>
<keyword evidence="3" id="KW-1185">Reference proteome</keyword>
<dbReference type="EMBL" id="CP094529">
    <property type="protein sequence ID" value="UOE37882.1"/>
    <property type="molecule type" value="Genomic_DNA"/>
</dbReference>
<evidence type="ECO:0000313" key="3">
    <source>
        <dbReference type="Proteomes" id="UP000831068"/>
    </source>
</evidence>